<dbReference type="Proteomes" id="UP000194798">
    <property type="component" value="Unassembled WGS sequence"/>
</dbReference>
<dbReference type="PANTHER" id="PTHR38731:SF1">
    <property type="entry name" value="FECR PROTEIN DOMAIN-CONTAINING PROTEIN"/>
    <property type="match status" value="1"/>
</dbReference>
<name>A0A251X923_9GAMM</name>
<organism evidence="2 3">
    <name type="scientific">Thioflexithrix psekupsensis</name>
    <dbReference type="NCBI Taxonomy" id="1570016"/>
    <lineage>
        <taxon>Bacteria</taxon>
        <taxon>Pseudomonadati</taxon>
        <taxon>Pseudomonadota</taxon>
        <taxon>Gammaproteobacteria</taxon>
        <taxon>Thiotrichales</taxon>
        <taxon>Thioflexithrix</taxon>
    </lineage>
</organism>
<gene>
    <name evidence="2" type="ORF">TPSD3_09005</name>
</gene>
<dbReference type="EMBL" id="MSLT01000012">
    <property type="protein sequence ID" value="OUD14435.1"/>
    <property type="molecule type" value="Genomic_DNA"/>
</dbReference>
<evidence type="ECO:0000313" key="2">
    <source>
        <dbReference type="EMBL" id="OUD14435.1"/>
    </source>
</evidence>
<sequence length="211" mass="23614">MDTIHYGLILLFLVFFNAVSANTPLAHVEAIQGRAAYERNDVQRPLMLGHELLTGDYITSSPDGRILLRFSDGGTARIGPNARVKIDYLQVKSPQENNTLMAGFEVLKGIFRYSSESTHIEGREVNLKAGRISAGIRGTDVFVKVAEDKDWVCLVEGQVQVQAEGVSATLNRPREFFVFQHDKTQPEAISILNEMDFYKWLTDTEFTASSK</sequence>
<proteinExistence type="predicted"/>
<reference evidence="2 3" key="1">
    <citation type="submission" date="2016-12" db="EMBL/GenBank/DDBJ databases">
        <title>Thioflexothrix psekupsii D3 genome sequencing and assembly.</title>
        <authorList>
            <person name="Fomenkov A."/>
            <person name="Vincze T."/>
            <person name="Grabovich M."/>
            <person name="Anton B.P."/>
            <person name="Dubinina G."/>
            <person name="Orlova M."/>
            <person name="Belousova E."/>
            <person name="Roberts R.J."/>
        </authorList>
    </citation>
    <scope>NUCLEOTIDE SEQUENCE [LARGE SCALE GENOMIC DNA]</scope>
    <source>
        <strain evidence="2">D3</strain>
    </source>
</reference>
<dbReference type="AlphaFoldDB" id="A0A251X923"/>
<evidence type="ECO:0000259" key="1">
    <source>
        <dbReference type="Pfam" id="PF04773"/>
    </source>
</evidence>
<dbReference type="InterPro" id="IPR006860">
    <property type="entry name" value="FecR"/>
</dbReference>
<keyword evidence="3" id="KW-1185">Reference proteome</keyword>
<protein>
    <recommendedName>
        <fullName evidence="1">FecR protein domain-containing protein</fullName>
    </recommendedName>
</protein>
<evidence type="ECO:0000313" key="3">
    <source>
        <dbReference type="Proteomes" id="UP000194798"/>
    </source>
</evidence>
<comment type="caution">
    <text evidence="2">The sequence shown here is derived from an EMBL/GenBank/DDBJ whole genome shotgun (WGS) entry which is preliminary data.</text>
</comment>
<dbReference type="RefSeq" id="WP_086488216.1">
    <property type="nucleotide sequence ID" value="NZ_MSLT01000012.1"/>
</dbReference>
<feature type="domain" description="FecR protein" evidence="1">
    <location>
        <begin position="57"/>
        <end position="160"/>
    </location>
</feature>
<accession>A0A251X923</accession>
<dbReference type="Pfam" id="PF04773">
    <property type="entry name" value="FecR"/>
    <property type="match status" value="1"/>
</dbReference>
<dbReference type="PANTHER" id="PTHR38731">
    <property type="entry name" value="LIPL45-RELATED LIPOPROTEIN-RELATED"/>
    <property type="match status" value="1"/>
</dbReference>
<dbReference type="OrthoDB" id="7028389at2"/>